<comment type="caution">
    <text evidence="5">The sequence shown here is derived from an EMBL/GenBank/DDBJ whole genome shotgun (WGS) entry which is preliminary data.</text>
</comment>
<dbReference type="InterPro" id="IPR029000">
    <property type="entry name" value="Cyclophilin-like_dom_sf"/>
</dbReference>
<dbReference type="EC" id="3.5.2.9" evidence="5"/>
<dbReference type="SUPFAM" id="SSF50891">
    <property type="entry name" value="Cyclophilin-like"/>
    <property type="match status" value="1"/>
</dbReference>
<evidence type="ECO:0000313" key="5">
    <source>
        <dbReference type="EMBL" id="MEB3101078.1"/>
    </source>
</evidence>
<dbReference type="RefSeq" id="WP_371753192.1">
    <property type="nucleotide sequence ID" value="NZ_JAYJLD010000005.1"/>
</dbReference>
<accession>A0ABU5ZEZ1</accession>
<dbReference type="EMBL" id="JAYJLD010000005">
    <property type="protein sequence ID" value="MEB3101078.1"/>
    <property type="molecule type" value="Genomic_DNA"/>
</dbReference>
<evidence type="ECO:0000259" key="4">
    <source>
        <dbReference type="SMART" id="SM00796"/>
    </source>
</evidence>
<dbReference type="GO" id="GO:0017168">
    <property type="term" value="F:5-oxoprolinase (ATP-hydrolyzing) activity"/>
    <property type="evidence" value="ECO:0007669"/>
    <property type="project" value="UniProtKB-EC"/>
</dbReference>
<keyword evidence="6" id="KW-1185">Reference proteome</keyword>
<keyword evidence="2 5" id="KW-0378">Hydrolase</keyword>
<dbReference type="InterPro" id="IPR003833">
    <property type="entry name" value="CT_C_D"/>
</dbReference>
<dbReference type="SUPFAM" id="SSF160467">
    <property type="entry name" value="PH0987 N-terminal domain-like"/>
    <property type="match status" value="1"/>
</dbReference>
<proteinExistence type="predicted"/>
<dbReference type="Gene3D" id="3.30.1360.40">
    <property type="match status" value="1"/>
</dbReference>
<gene>
    <name evidence="5" type="primary">pxpB</name>
    <name evidence="5" type="ORF">VF724_05315</name>
</gene>
<dbReference type="Gene3D" id="2.40.100.10">
    <property type="entry name" value="Cyclophilin-like"/>
    <property type="match status" value="1"/>
</dbReference>
<evidence type="ECO:0000256" key="1">
    <source>
        <dbReference type="ARBA" id="ARBA00022741"/>
    </source>
</evidence>
<keyword evidence="3" id="KW-0067">ATP-binding</keyword>
<name>A0ABU5ZEZ1_9BACL</name>
<organism evidence="5 6">
    <name type="scientific">Ferviditalea candida</name>
    <dbReference type="NCBI Taxonomy" id="3108399"/>
    <lineage>
        <taxon>Bacteria</taxon>
        <taxon>Bacillati</taxon>
        <taxon>Bacillota</taxon>
        <taxon>Bacilli</taxon>
        <taxon>Bacillales</taxon>
        <taxon>Paenibacillaceae</taxon>
        <taxon>Ferviditalea</taxon>
    </lineage>
</organism>
<dbReference type="Pfam" id="PF02682">
    <property type="entry name" value="CT_C_D"/>
    <property type="match status" value="1"/>
</dbReference>
<dbReference type="NCBIfam" id="TIGR00370">
    <property type="entry name" value="5-oxoprolinase subunit PxpB"/>
    <property type="match status" value="1"/>
</dbReference>
<evidence type="ECO:0000313" key="6">
    <source>
        <dbReference type="Proteomes" id="UP001310386"/>
    </source>
</evidence>
<dbReference type="Proteomes" id="UP001310386">
    <property type="component" value="Unassembled WGS sequence"/>
</dbReference>
<dbReference type="InterPro" id="IPR010016">
    <property type="entry name" value="PxpB"/>
</dbReference>
<evidence type="ECO:0000256" key="3">
    <source>
        <dbReference type="ARBA" id="ARBA00022840"/>
    </source>
</evidence>
<dbReference type="PANTHER" id="PTHR34698:SF2">
    <property type="entry name" value="5-OXOPROLINASE SUBUNIT B"/>
    <property type="match status" value="1"/>
</dbReference>
<reference evidence="5" key="1">
    <citation type="submission" date="2023-12" db="EMBL/GenBank/DDBJ databases">
        <title>Fervidustalea candida gen. nov., sp. nov., a novel member of the family Paenibacillaceae isolated from a geothermal area.</title>
        <authorList>
            <person name="Li W.-J."/>
            <person name="Jiao J.-Y."/>
            <person name="Chen Y."/>
        </authorList>
    </citation>
    <scope>NUCLEOTIDE SEQUENCE</scope>
    <source>
        <strain evidence="5">SYSU GA230002</strain>
    </source>
</reference>
<protein>
    <submittedName>
        <fullName evidence="5">5-oxoprolinase subunit PxpB</fullName>
        <ecNumber evidence="5">3.5.2.9</ecNumber>
    </submittedName>
</protein>
<feature type="domain" description="Carboxyltransferase" evidence="4">
    <location>
        <begin position="7"/>
        <end position="214"/>
    </location>
</feature>
<sequence>MKSGEEYEIYPLGERAATVRFGAVIDPDIHNRVRAMMSVLREKPFPGLVEAAPAFTSVTVYYDPLRVASDAATPYDAVCLHLKETLLQAELHPPKAPRTVEIPVCYDGGFGPDLAQVAEWNGLTKEEVIRIHSEPVYTIYMIGFAPGFPYLGGMSERIAAPRKSSPRMMVPAGSVGIAGKQTGIYPLNSPGGWQIIGRTPLELFRPGHIPPSLLQAGDLVRFCPIRKEEYEHLKERGE</sequence>
<dbReference type="PANTHER" id="PTHR34698">
    <property type="entry name" value="5-OXOPROLINASE SUBUNIT B"/>
    <property type="match status" value="1"/>
</dbReference>
<dbReference type="SMART" id="SM00796">
    <property type="entry name" value="AHS1"/>
    <property type="match status" value="1"/>
</dbReference>
<evidence type="ECO:0000256" key="2">
    <source>
        <dbReference type="ARBA" id="ARBA00022801"/>
    </source>
</evidence>
<keyword evidence="1" id="KW-0547">Nucleotide-binding</keyword>